<evidence type="ECO:0000313" key="2">
    <source>
        <dbReference type="Proteomes" id="UP000019489"/>
    </source>
</evidence>
<dbReference type="AlphaFoldDB" id="W9GBF7"/>
<comment type="caution">
    <text evidence="1">The sequence shown here is derived from an EMBL/GenBank/DDBJ whole genome shotgun (WGS) entry which is preliminary data.</text>
</comment>
<proteinExistence type="predicted"/>
<keyword evidence="2" id="KW-1185">Reference proteome</keyword>
<dbReference type="OrthoDB" id="3631099at2"/>
<protein>
    <recommendedName>
        <fullName evidence="3">YCII-related domain-containing protein</fullName>
    </recommendedName>
</protein>
<dbReference type="eggNOG" id="ENOG5030ITE">
    <property type="taxonomic scope" value="Bacteria"/>
</dbReference>
<evidence type="ECO:0000313" key="1">
    <source>
        <dbReference type="EMBL" id="EWT03516.1"/>
    </source>
</evidence>
<organism evidence="1 2">
    <name type="scientific">Intrasporangium oryzae NRRL B-24470</name>
    <dbReference type="NCBI Taxonomy" id="1386089"/>
    <lineage>
        <taxon>Bacteria</taxon>
        <taxon>Bacillati</taxon>
        <taxon>Actinomycetota</taxon>
        <taxon>Actinomycetes</taxon>
        <taxon>Micrococcales</taxon>
        <taxon>Intrasporangiaceae</taxon>
        <taxon>Intrasporangium</taxon>
    </lineage>
</organism>
<sequence>MSKYMVFYNTTSAMRAQMAEIPPEQSAAGMQEWMTWGERVGDRLVDMGSPLENDGDADVQVSGYSVIEADSQEQLDGFLEGHPHTAAGGTISTQRFMEMPGM</sequence>
<reference evidence="1 2" key="1">
    <citation type="submission" date="2013-08" db="EMBL/GenBank/DDBJ databases">
        <title>Intrasporangium oryzae NRRL B-24470.</title>
        <authorList>
            <person name="Liu H."/>
            <person name="Wang G."/>
        </authorList>
    </citation>
    <scope>NUCLEOTIDE SEQUENCE [LARGE SCALE GENOMIC DNA]</scope>
    <source>
        <strain evidence="1 2">NRRL B-24470</strain>
    </source>
</reference>
<gene>
    <name evidence="1" type="ORF">N865_16755</name>
</gene>
<evidence type="ECO:0008006" key="3">
    <source>
        <dbReference type="Google" id="ProtNLM"/>
    </source>
</evidence>
<dbReference type="EMBL" id="AWSA01000002">
    <property type="protein sequence ID" value="EWT03516.1"/>
    <property type="molecule type" value="Genomic_DNA"/>
</dbReference>
<dbReference type="Proteomes" id="UP000019489">
    <property type="component" value="Unassembled WGS sequence"/>
</dbReference>
<accession>W9GBF7</accession>
<dbReference type="RefSeq" id="WP_034800539.1">
    <property type="nucleotide sequence ID" value="NZ_AWSA01000002.1"/>
</dbReference>
<name>W9GBF7_9MICO</name>